<proteinExistence type="predicted"/>
<name>A0A6J5WES6_PRUAR</name>
<sequence>MPLAVLKISKNDLIVSKDWASGGGGSGTRGEGGGGGGGNDSGGSGNDCGVGNRIGDAWGWW</sequence>
<gene>
    <name evidence="2" type="ORF">ORAREDHAP_LOCUS10981</name>
</gene>
<protein>
    <submittedName>
        <fullName evidence="2">Uncharacterized protein</fullName>
    </submittedName>
</protein>
<evidence type="ECO:0000313" key="2">
    <source>
        <dbReference type="EMBL" id="CAB4298535.1"/>
    </source>
</evidence>
<organism evidence="2 3">
    <name type="scientific">Prunus armeniaca</name>
    <name type="common">Apricot</name>
    <name type="synonym">Armeniaca vulgaris</name>
    <dbReference type="NCBI Taxonomy" id="36596"/>
    <lineage>
        <taxon>Eukaryota</taxon>
        <taxon>Viridiplantae</taxon>
        <taxon>Streptophyta</taxon>
        <taxon>Embryophyta</taxon>
        <taxon>Tracheophyta</taxon>
        <taxon>Spermatophyta</taxon>
        <taxon>Magnoliopsida</taxon>
        <taxon>eudicotyledons</taxon>
        <taxon>Gunneridae</taxon>
        <taxon>Pentapetalae</taxon>
        <taxon>rosids</taxon>
        <taxon>fabids</taxon>
        <taxon>Rosales</taxon>
        <taxon>Rosaceae</taxon>
        <taxon>Amygdaloideae</taxon>
        <taxon>Amygdaleae</taxon>
        <taxon>Prunus</taxon>
    </lineage>
</organism>
<feature type="region of interest" description="Disordered" evidence="1">
    <location>
        <begin position="18"/>
        <end position="61"/>
    </location>
</feature>
<keyword evidence="3" id="KW-1185">Reference proteome</keyword>
<dbReference type="Proteomes" id="UP000507245">
    <property type="component" value="Unassembled WGS sequence"/>
</dbReference>
<evidence type="ECO:0000313" key="3">
    <source>
        <dbReference type="Proteomes" id="UP000507245"/>
    </source>
</evidence>
<accession>A0A6J5WES6</accession>
<dbReference type="EMBL" id="CAEKKB010000002">
    <property type="protein sequence ID" value="CAB4298535.1"/>
    <property type="molecule type" value="Genomic_DNA"/>
</dbReference>
<dbReference type="AlphaFoldDB" id="A0A6J5WES6"/>
<feature type="compositionally biased region" description="Gly residues" evidence="1">
    <location>
        <begin position="21"/>
        <end position="48"/>
    </location>
</feature>
<reference evidence="3" key="1">
    <citation type="journal article" date="2020" name="Genome Biol.">
        <title>Gamete binning: chromosome-level and haplotype-resolved genome assembly enabled by high-throughput single-cell sequencing of gamete genomes.</title>
        <authorList>
            <person name="Campoy J.A."/>
            <person name="Sun H."/>
            <person name="Goel M."/>
            <person name="Jiao W.-B."/>
            <person name="Folz-Donahue K."/>
            <person name="Wang N."/>
            <person name="Rubio M."/>
            <person name="Liu C."/>
            <person name="Kukat C."/>
            <person name="Ruiz D."/>
            <person name="Huettel B."/>
            <person name="Schneeberger K."/>
        </authorList>
    </citation>
    <scope>NUCLEOTIDE SEQUENCE [LARGE SCALE GENOMIC DNA]</scope>
    <source>
        <strain evidence="3">cv. Rojo Pasion</strain>
    </source>
</reference>
<evidence type="ECO:0000256" key="1">
    <source>
        <dbReference type="SAM" id="MobiDB-lite"/>
    </source>
</evidence>